<feature type="region of interest" description="Disordered" evidence="1">
    <location>
        <begin position="1"/>
        <end position="34"/>
    </location>
</feature>
<dbReference type="EMBL" id="JAHWGI010001034">
    <property type="protein sequence ID" value="KAK3921470.1"/>
    <property type="molecule type" value="Genomic_DNA"/>
</dbReference>
<proteinExistence type="predicted"/>
<reference evidence="2" key="2">
    <citation type="journal article" date="2023" name="BMC Genomics">
        <title>Pest status, molecular evolution, and epigenetic factors derived from the genome assembly of Frankliniella fusca, a thysanopteran phytovirus vector.</title>
        <authorList>
            <person name="Catto M.A."/>
            <person name="Labadie P.E."/>
            <person name="Jacobson A.L."/>
            <person name="Kennedy G.G."/>
            <person name="Srinivasan R."/>
            <person name="Hunt B.G."/>
        </authorList>
    </citation>
    <scope>NUCLEOTIDE SEQUENCE</scope>
    <source>
        <strain evidence="2">PL_HMW_Pooled</strain>
    </source>
</reference>
<organism evidence="2 3">
    <name type="scientific">Frankliniella fusca</name>
    <dbReference type="NCBI Taxonomy" id="407009"/>
    <lineage>
        <taxon>Eukaryota</taxon>
        <taxon>Metazoa</taxon>
        <taxon>Ecdysozoa</taxon>
        <taxon>Arthropoda</taxon>
        <taxon>Hexapoda</taxon>
        <taxon>Insecta</taxon>
        <taxon>Pterygota</taxon>
        <taxon>Neoptera</taxon>
        <taxon>Paraneoptera</taxon>
        <taxon>Thysanoptera</taxon>
        <taxon>Terebrantia</taxon>
        <taxon>Thripoidea</taxon>
        <taxon>Thripidae</taxon>
        <taxon>Frankliniella</taxon>
    </lineage>
</organism>
<evidence type="ECO:0000313" key="2">
    <source>
        <dbReference type="EMBL" id="KAK3921470.1"/>
    </source>
</evidence>
<accession>A0AAE1LJ87</accession>
<dbReference type="AlphaFoldDB" id="A0AAE1LJ87"/>
<protein>
    <submittedName>
        <fullName evidence="2">Succinate dehydrogenase [ubiquinone] flavoprotein subunit, mitochondrial</fullName>
    </submittedName>
</protein>
<sequence>MSKSAVELQQTLEAEEAQARERAENDDDGFWSEFDSSVRARAPYAGQDAAGGLPVEFRQYLNSHSVSRKENPNPLAV</sequence>
<dbReference type="Proteomes" id="UP001219518">
    <property type="component" value="Unassembled WGS sequence"/>
</dbReference>
<gene>
    <name evidence="2" type="ORF">KUF71_001250</name>
</gene>
<keyword evidence="3" id="KW-1185">Reference proteome</keyword>
<comment type="caution">
    <text evidence="2">The sequence shown here is derived from an EMBL/GenBank/DDBJ whole genome shotgun (WGS) entry which is preliminary data.</text>
</comment>
<name>A0AAE1LJ87_9NEOP</name>
<reference evidence="2" key="1">
    <citation type="submission" date="2021-07" db="EMBL/GenBank/DDBJ databases">
        <authorList>
            <person name="Catto M.A."/>
            <person name="Jacobson A."/>
            <person name="Kennedy G."/>
            <person name="Labadie P."/>
            <person name="Hunt B.G."/>
            <person name="Srinivasan R."/>
        </authorList>
    </citation>
    <scope>NUCLEOTIDE SEQUENCE</scope>
    <source>
        <strain evidence="2">PL_HMW_Pooled</strain>
        <tissue evidence="2">Head</tissue>
    </source>
</reference>
<evidence type="ECO:0000313" key="3">
    <source>
        <dbReference type="Proteomes" id="UP001219518"/>
    </source>
</evidence>
<evidence type="ECO:0000256" key="1">
    <source>
        <dbReference type="SAM" id="MobiDB-lite"/>
    </source>
</evidence>